<evidence type="ECO:0000256" key="5">
    <source>
        <dbReference type="PIRSR" id="PIRSR602403-1"/>
    </source>
</evidence>
<keyword evidence="3 5" id="KW-0479">Metal-binding</keyword>
<evidence type="ECO:0000256" key="4">
    <source>
        <dbReference type="ARBA" id="ARBA00023004"/>
    </source>
</evidence>
<dbReference type="Proteomes" id="UP000799764">
    <property type="component" value="Unassembled WGS sequence"/>
</dbReference>
<keyword evidence="4 5" id="KW-0408">Iron</keyword>
<dbReference type="GO" id="GO:0020037">
    <property type="term" value="F:heme binding"/>
    <property type="evidence" value="ECO:0007669"/>
    <property type="project" value="InterPro"/>
</dbReference>
<dbReference type="InterPro" id="IPR036396">
    <property type="entry name" value="Cyt_P450_sf"/>
</dbReference>
<evidence type="ECO:0000313" key="6">
    <source>
        <dbReference type="EMBL" id="KAF2437701.1"/>
    </source>
</evidence>
<keyword evidence="5" id="KW-0349">Heme</keyword>
<dbReference type="GO" id="GO:0016705">
    <property type="term" value="F:oxidoreductase activity, acting on paired donors, with incorporation or reduction of molecular oxygen"/>
    <property type="evidence" value="ECO:0007669"/>
    <property type="project" value="InterPro"/>
</dbReference>
<proteinExistence type="inferred from homology"/>
<protein>
    <submittedName>
        <fullName evidence="6">Cytochrome P450</fullName>
    </submittedName>
</protein>
<accession>A0A9P4P5A6</accession>
<dbReference type="GO" id="GO:0005506">
    <property type="term" value="F:iron ion binding"/>
    <property type="evidence" value="ECO:0007669"/>
    <property type="project" value="InterPro"/>
</dbReference>
<dbReference type="PRINTS" id="PR00465">
    <property type="entry name" value="EP450IV"/>
</dbReference>
<reference evidence="6" key="1">
    <citation type="journal article" date="2020" name="Stud. Mycol.">
        <title>101 Dothideomycetes genomes: a test case for predicting lifestyles and emergence of pathogens.</title>
        <authorList>
            <person name="Haridas S."/>
            <person name="Albert R."/>
            <person name="Binder M."/>
            <person name="Bloem J."/>
            <person name="Labutti K."/>
            <person name="Salamov A."/>
            <person name="Andreopoulos B."/>
            <person name="Baker S."/>
            <person name="Barry K."/>
            <person name="Bills G."/>
            <person name="Bluhm B."/>
            <person name="Cannon C."/>
            <person name="Castanera R."/>
            <person name="Culley D."/>
            <person name="Daum C."/>
            <person name="Ezra D."/>
            <person name="Gonzalez J."/>
            <person name="Henrissat B."/>
            <person name="Kuo A."/>
            <person name="Liang C."/>
            <person name="Lipzen A."/>
            <person name="Lutzoni F."/>
            <person name="Magnuson J."/>
            <person name="Mondo S."/>
            <person name="Nolan M."/>
            <person name="Ohm R."/>
            <person name="Pangilinan J."/>
            <person name="Park H.-J."/>
            <person name="Ramirez L."/>
            <person name="Alfaro M."/>
            <person name="Sun H."/>
            <person name="Tritt A."/>
            <person name="Yoshinaga Y."/>
            <person name="Zwiers L.-H."/>
            <person name="Turgeon B."/>
            <person name="Goodwin S."/>
            <person name="Spatafora J."/>
            <person name="Crous P."/>
            <person name="Grigoriev I."/>
        </authorList>
    </citation>
    <scope>NUCLEOTIDE SEQUENCE</scope>
    <source>
        <strain evidence="6">CBS 690.94</strain>
    </source>
</reference>
<comment type="caution">
    <text evidence="6">The sequence shown here is derived from an EMBL/GenBank/DDBJ whole genome shotgun (WGS) entry which is preliminary data.</text>
</comment>
<sequence>MLATSSVLIVAGSETSITMLSCTMNHLVQNPDKMALLAAKIRKAFKREDDFALSPLRDLPYLNVVLNEGLRMCNSTPVGAPRVVPPGCGTVSGVRFPEGEFINMHSLTVSRSPKIWYDSNPFHPKRWLEKKSAEFGMDQQNAIQLSGVDLRSCIGRLLTWAEIRLILARLV</sequence>
<dbReference type="GO" id="GO:0004497">
    <property type="term" value="F:monooxygenase activity"/>
    <property type="evidence" value="ECO:0007669"/>
    <property type="project" value="InterPro"/>
</dbReference>
<comment type="similarity">
    <text evidence="2">Belongs to the cytochrome P450 family.</text>
</comment>
<organism evidence="6 7">
    <name type="scientific">Karstenula rhodostoma CBS 690.94</name>
    <dbReference type="NCBI Taxonomy" id="1392251"/>
    <lineage>
        <taxon>Eukaryota</taxon>
        <taxon>Fungi</taxon>
        <taxon>Dikarya</taxon>
        <taxon>Ascomycota</taxon>
        <taxon>Pezizomycotina</taxon>
        <taxon>Dothideomycetes</taxon>
        <taxon>Pleosporomycetidae</taxon>
        <taxon>Pleosporales</taxon>
        <taxon>Massarineae</taxon>
        <taxon>Didymosphaeriaceae</taxon>
        <taxon>Karstenula</taxon>
    </lineage>
</organism>
<evidence type="ECO:0000313" key="7">
    <source>
        <dbReference type="Proteomes" id="UP000799764"/>
    </source>
</evidence>
<name>A0A9P4P5A6_9PLEO</name>
<dbReference type="InterPro" id="IPR002403">
    <property type="entry name" value="Cyt_P450_E_grp-IV"/>
</dbReference>
<dbReference type="InterPro" id="IPR001128">
    <property type="entry name" value="Cyt_P450"/>
</dbReference>
<dbReference type="AlphaFoldDB" id="A0A9P4P5A6"/>
<evidence type="ECO:0000256" key="1">
    <source>
        <dbReference type="ARBA" id="ARBA00001971"/>
    </source>
</evidence>
<dbReference type="PANTHER" id="PTHR24305">
    <property type="entry name" value="CYTOCHROME P450"/>
    <property type="match status" value="1"/>
</dbReference>
<dbReference type="OrthoDB" id="1470350at2759"/>
<feature type="binding site" description="axial binding residue" evidence="5">
    <location>
        <position position="153"/>
    </location>
    <ligand>
        <name>heme</name>
        <dbReference type="ChEBI" id="CHEBI:30413"/>
    </ligand>
    <ligandPart>
        <name>Fe</name>
        <dbReference type="ChEBI" id="CHEBI:18248"/>
    </ligandPart>
</feature>
<dbReference type="SUPFAM" id="SSF48264">
    <property type="entry name" value="Cytochrome P450"/>
    <property type="match status" value="1"/>
</dbReference>
<dbReference type="EMBL" id="MU001515">
    <property type="protein sequence ID" value="KAF2437701.1"/>
    <property type="molecule type" value="Genomic_DNA"/>
</dbReference>
<dbReference type="Pfam" id="PF00067">
    <property type="entry name" value="p450"/>
    <property type="match status" value="1"/>
</dbReference>
<dbReference type="PANTHER" id="PTHR24305:SF199">
    <property type="entry name" value="P450, PUTATIVE (EUROFUNG)-RELATED"/>
    <property type="match status" value="1"/>
</dbReference>
<evidence type="ECO:0000256" key="2">
    <source>
        <dbReference type="ARBA" id="ARBA00010617"/>
    </source>
</evidence>
<keyword evidence="7" id="KW-1185">Reference proteome</keyword>
<comment type="cofactor">
    <cofactor evidence="1 5">
        <name>heme</name>
        <dbReference type="ChEBI" id="CHEBI:30413"/>
    </cofactor>
</comment>
<dbReference type="InterPro" id="IPR050121">
    <property type="entry name" value="Cytochrome_P450_monoxygenase"/>
</dbReference>
<gene>
    <name evidence="6" type="ORF">P171DRAFT_449896</name>
</gene>
<dbReference type="Gene3D" id="1.10.630.10">
    <property type="entry name" value="Cytochrome P450"/>
    <property type="match status" value="1"/>
</dbReference>
<evidence type="ECO:0000256" key="3">
    <source>
        <dbReference type="ARBA" id="ARBA00022723"/>
    </source>
</evidence>